<sequence>MCLSTNLAKQTRQVAPLLPPLFLHSSPPTHADLQISAHIPLSPALTCIPVYLSLTDLRNLTQCPATKLTHLVHVDVCVGHVYRS</sequence>
<dbReference type="AlphaFoldDB" id="A0A6A6ZCT3"/>
<dbReference type="Proteomes" id="UP000799424">
    <property type="component" value="Unassembled WGS sequence"/>
</dbReference>
<evidence type="ECO:0000313" key="2">
    <source>
        <dbReference type="Proteomes" id="UP000799424"/>
    </source>
</evidence>
<proteinExistence type="predicted"/>
<protein>
    <submittedName>
        <fullName evidence="1">Uncharacterized protein</fullName>
    </submittedName>
</protein>
<dbReference type="EMBL" id="MU006248">
    <property type="protein sequence ID" value="KAF2818840.1"/>
    <property type="molecule type" value="Genomic_DNA"/>
</dbReference>
<organism evidence="1 2">
    <name type="scientific">Ophiobolus disseminans</name>
    <dbReference type="NCBI Taxonomy" id="1469910"/>
    <lineage>
        <taxon>Eukaryota</taxon>
        <taxon>Fungi</taxon>
        <taxon>Dikarya</taxon>
        <taxon>Ascomycota</taxon>
        <taxon>Pezizomycotina</taxon>
        <taxon>Dothideomycetes</taxon>
        <taxon>Pleosporomycetidae</taxon>
        <taxon>Pleosporales</taxon>
        <taxon>Pleosporineae</taxon>
        <taxon>Phaeosphaeriaceae</taxon>
        <taxon>Ophiobolus</taxon>
    </lineage>
</organism>
<evidence type="ECO:0000313" key="1">
    <source>
        <dbReference type="EMBL" id="KAF2818840.1"/>
    </source>
</evidence>
<gene>
    <name evidence="1" type="ORF">CC86DRAFT_151397</name>
</gene>
<keyword evidence="2" id="KW-1185">Reference proteome</keyword>
<reference evidence="1" key="1">
    <citation type="journal article" date="2020" name="Stud. Mycol.">
        <title>101 Dothideomycetes genomes: a test case for predicting lifestyles and emergence of pathogens.</title>
        <authorList>
            <person name="Haridas S."/>
            <person name="Albert R."/>
            <person name="Binder M."/>
            <person name="Bloem J."/>
            <person name="Labutti K."/>
            <person name="Salamov A."/>
            <person name="Andreopoulos B."/>
            <person name="Baker S."/>
            <person name="Barry K."/>
            <person name="Bills G."/>
            <person name="Bluhm B."/>
            <person name="Cannon C."/>
            <person name="Castanera R."/>
            <person name="Culley D."/>
            <person name="Daum C."/>
            <person name="Ezra D."/>
            <person name="Gonzalez J."/>
            <person name="Henrissat B."/>
            <person name="Kuo A."/>
            <person name="Liang C."/>
            <person name="Lipzen A."/>
            <person name="Lutzoni F."/>
            <person name="Magnuson J."/>
            <person name="Mondo S."/>
            <person name="Nolan M."/>
            <person name="Ohm R."/>
            <person name="Pangilinan J."/>
            <person name="Park H.-J."/>
            <person name="Ramirez L."/>
            <person name="Alfaro M."/>
            <person name="Sun H."/>
            <person name="Tritt A."/>
            <person name="Yoshinaga Y."/>
            <person name="Zwiers L.-H."/>
            <person name="Turgeon B."/>
            <person name="Goodwin S."/>
            <person name="Spatafora J."/>
            <person name="Crous P."/>
            <person name="Grigoriev I."/>
        </authorList>
    </citation>
    <scope>NUCLEOTIDE SEQUENCE</scope>
    <source>
        <strain evidence="1">CBS 113818</strain>
    </source>
</reference>
<name>A0A6A6ZCT3_9PLEO</name>
<accession>A0A6A6ZCT3</accession>